<reference evidence="1" key="1">
    <citation type="submission" date="2021-09" db="EMBL/GenBank/DDBJ databases">
        <authorList>
            <consortium name="Pathogen Informatics"/>
        </authorList>
    </citation>
    <scope>NUCLEOTIDE SEQUENCE</scope>
</reference>
<sequence length="575" mass="65400">MPQPGVVINGFIAIDKFPKDAAVNYYFLTHAHSDHYGALDNKWNNGTIYCSPITAHVLPIVTQRPRSKRGGIQSHLIHALDLNIWHYMDGFSVMLLDANHVPGSVMFLFEGDRISNGRILFTGDFRADVRFYQNVFAISVLQEMSLNTIYLDTTYINCTREEFPSREASSAEICSVVRELLFDGSKPVTIIVPKIGREQLLVDVAIKFKCKIWVDYIRFQIAEILGLNEYFTTEKAETSIWTCTRQNVRSILYDANVHVIDISMLQHIKPNKIINDERMHCVEYSDHSSPNEIRSFLSQLSFSQIIGLSIQLSQKQTEELERLSLMGFTDILIRTENDESIAENELNGLASSTVWSRIGLANDHALRNVFDVEILQDTANCGRNQKLNAADESGLEIDEENIGSTETILGVHMPVKNLQNTRSLSETVAKSDEKLQKIEKETKKDTKNSSEAVDDVDDYIFNLAMRKITRADYTNLTTRICMELNSNENTVEYNPLHEFWNEVDFSKEVENLDNLSEKYREAVNVVAKMQPVHDVNLPYNAQENVTYDISRAPVSIDIPLEWLNGSGLRKSVVII</sequence>
<comment type="caution">
    <text evidence="1">The sequence shown here is derived from an EMBL/GenBank/DDBJ whole genome shotgun (WGS) entry which is preliminary data.</text>
</comment>
<dbReference type="AlphaFoldDB" id="A0A8J2MC58"/>
<organism evidence="1 2">
    <name type="scientific">Cercopithifilaria johnstoni</name>
    <dbReference type="NCBI Taxonomy" id="2874296"/>
    <lineage>
        <taxon>Eukaryota</taxon>
        <taxon>Metazoa</taxon>
        <taxon>Ecdysozoa</taxon>
        <taxon>Nematoda</taxon>
        <taxon>Chromadorea</taxon>
        <taxon>Rhabditida</taxon>
        <taxon>Spirurina</taxon>
        <taxon>Spiruromorpha</taxon>
        <taxon>Filarioidea</taxon>
        <taxon>Onchocercidae</taxon>
        <taxon>Cercopithifilaria</taxon>
    </lineage>
</organism>
<keyword evidence="2" id="KW-1185">Reference proteome</keyword>
<dbReference type="GO" id="GO:0000723">
    <property type="term" value="P:telomere maintenance"/>
    <property type="evidence" value="ECO:0007669"/>
    <property type="project" value="TreeGrafter"/>
</dbReference>
<dbReference type="InterPro" id="IPR036866">
    <property type="entry name" value="RibonucZ/Hydroxyglut_hydro"/>
</dbReference>
<dbReference type="Gene3D" id="3.60.15.10">
    <property type="entry name" value="Ribonuclease Z/Hydroxyacylglutathione hydrolase-like"/>
    <property type="match status" value="1"/>
</dbReference>
<dbReference type="SUPFAM" id="SSF56281">
    <property type="entry name" value="Metallo-hydrolase/oxidoreductase"/>
    <property type="match status" value="1"/>
</dbReference>
<dbReference type="PANTHER" id="PTHR23240">
    <property type="entry name" value="DNA CROSS-LINK REPAIR PROTEIN PSO2/SNM1-RELATED"/>
    <property type="match status" value="1"/>
</dbReference>
<evidence type="ECO:0000313" key="2">
    <source>
        <dbReference type="Proteomes" id="UP000746747"/>
    </source>
</evidence>
<dbReference type="OrthoDB" id="262529at2759"/>
<dbReference type="GO" id="GO:0003684">
    <property type="term" value="F:damaged DNA binding"/>
    <property type="evidence" value="ECO:0007669"/>
    <property type="project" value="TreeGrafter"/>
</dbReference>
<dbReference type="GO" id="GO:0006303">
    <property type="term" value="P:double-strand break repair via nonhomologous end joining"/>
    <property type="evidence" value="ECO:0007669"/>
    <property type="project" value="TreeGrafter"/>
</dbReference>
<dbReference type="PANTHER" id="PTHR23240:SF26">
    <property type="entry name" value="5' EXONUCLEASE APOLLO"/>
    <property type="match status" value="1"/>
</dbReference>
<accession>A0A8J2MC58</accession>
<gene>
    <name evidence="1" type="ORF">CJOHNSTONI_LOCUS8514</name>
</gene>
<dbReference type="EMBL" id="CAKAEH010001714">
    <property type="protein sequence ID" value="CAG9538846.1"/>
    <property type="molecule type" value="Genomic_DNA"/>
</dbReference>
<name>A0A8J2MC58_9BILA</name>
<evidence type="ECO:0000313" key="1">
    <source>
        <dbReference type="EMBL" id="CAG9538846.1"/>
    </source>
</evidence>
<dbReference type="GO" id="GO:0036297">
    <property type="term" value="P:interstrand cross-link repair"/>
    <property type="evidence" value="ECO:0007669"/>
    <property type="project" value="TreeGrafter"/>
</dbReference>
<proteinExistence type="predicted"/>
<dbReference type="GO" id="GO:0035312">
    <property type="term" value="F:5'-3' DNA exonuclease activity"/>
    <property type="evidence" value="ECO:0007669"/>
    <property type="project" value="TreeGrafter"/>
</dbReference>
<dbReference type="Proteomes" id="UP000746747">
    <property type="component" value="Unassembled WGS sequence"/>
</dbReference>
<protein>
    <submittedName>
        <fullName evidence="1">Uncharacterized protein</fullName>
    </submittedName>
</protein>
<dbReference type="Gene3D" id="3.40.50.12650">
    <property type="match status" value="1"/>
</dbReference>